<dbReference type="STRING" id="1732.SAMN02910417_02559"/>
<organism evidence="1 2">
    <name type="scientific">Eubacterium oxidoreducens</name>
    <dbReference type="NCBI Taxonomy" id="1732"/>
    <lineage>
        <taxon>Bacteria</taxon>
        <taxon>Bacillati</taxon>
        <taxon>Bacillota</taxon>
        <taxon>Clostridia</taxon>
        <taxon>Eubacteriales</taxon>
        <taxon>Eubacteriaceae</taxon>
        <taxon>Eubacterium</taxon>
    </lineage>
</organism>
<gene>
    <name evidence="1" type="ORF">SAMN02910417_02559</name>
</gene>
<keyword evidence="2" id="KW-1185">Reference proteome</keyword>
<sequence length="39" mass="4700">MDKSMNYYFFYSIAKIKAKNNKKILFKSVLYSIIMTNNK</sequence>
<protein>
    <submittedName>
        <fullName evidence="1">Uncharacterized protein</fullName>
    </submittedName>
</protein>
<dbReference type="AlphaFoldDB" id="A0A1G6CPG4"/>
<accession>A0A1G6CPG4</accession>
<name>A0A1G6CPG4_EUBOX</name>
<dbReference type="EMBL" id="FMXR01000024">
    <property type="protein sequence ID" value="SDB34763.1"/>
    <property type="molecule type" value="Genomic_DNA"/>
</dbReference>
<proteinExistence type="predicted"/>
<reference evidence="1 2" key="1">
    <citation type="submission" date="2016-10" db="EMBL/GenBank/DDBJ databases">
        <authorList>
            <person name="de Groot N.N."/>
        </authorList>
    </citation>
    <scope>NUCLEOTIDE SEQUENCE [LARGE SCALE GENOMIC DNA]</scope>
    <source>
        <strain evidence="1 2">DSM 3217</strain>
    </source>
</reference>
<evidence type="ECO:0000313" key="2">
    <source>
        <dbReference type="Proteomes" id="UP000199228"/>
    </source>
</evidence>
<evidence type="ECO:0000313" key="1">
    <source>
        <dbReference type="EMBL" id="SDB34763.1"/>
    </source>
</evidence>
<dbReference type="Proteomes" id="UP000199228">
    <property type="component" value="Unassembled WGS sequence"/>
</dbReference>